<feature type="region of interest" description="Disordered" evidence="1">
    <location>
        <begin position="52"/>
        <end position="79"/>
    </location>
</feature>
<name>A0A494YA50_9BACL</name>
<keyword evidence="3" id="KW-1185">Reference proteome</keyword>
<comment type="caution">
    <text evidence="2">The sequence shown here is derived from an EMBL/GenBank/DDBJ whole genome shotgun (WGS) entry which is preliminary data.</text>
</comment>
<gene>
    <name evidence="2" type="ORF">D7Z26_04235</name>
</gene>
<dbReference type="Pfam" id="PF10676">
    <property type="entry name" value="gerPA"/>
    <property type="match status" value="1"/>
</dbReference>
<accession>A0A494YA50</accession>
<dbReference type="RefSeq" id="WP_120974813.1">
    <property type="nucleotide sequence ID" value="NZ_RBZM01000002.1"/>
</dbReference>
<dbReference type="OrthoDB" id="2691926at2"/>
<dbReference type="Proteomes" id="UP000282076">
    <property type="component" value="Unassembled WGS sequence"/>
</dbReference>
<dbReference type="PANTHER" id="PTHR37808">
    <property type="entry name" value="SPORE GERMINATION PROTEIN-LIKE PROTEIN YDZR-RELATED"/>
    <property type="match status" value="1"/>
</dbReference>
<feature type="compositionally biased region" description="Polar residues" evidence="1">
    <location>
        <begin position="67"/>
        <end position="79"/>
    </location>
</feature>
<evidence type="ECO:0000313" key="3">
    <source>
        <dbReference type="Proteomes" id="UP000282076"/>
    </source>
</evidence>
<organism evidence="2 3">
    <name type="scientific">Cohnella endophytica</name>
    <dbReference type="NCBI Taxonomy" id="2419778"/>
    <lineage>
        <taxon>Bacteria</taxon>
        <taxon>Bacillati</taxon>
        <taxon>Bacillota</taxon>
        <taxon>Bacilli</taxon>
        <taxon>Bacillales</taxon>
        <taxon>Paenibacillaceae</taxon>
        <taxon>Cohnella</taxon>
    </lineage>
</organism>
<evidence type="ECO:0000313" key="2">
    <source>
        <dbReference type="EMBL" id="RKP57198.1"/>
    </source>
</evidence>
<dbReference type="AlphaFoldDB" id="A0A494YA50"/>
<evidence type="ECO:0000256" key="1">
    <source>
        <dbReference type="SAM" id="MobiDB-lite"/>
    </source>
</evidence>
<dbReference type="EMBL" id="RBZM01000002">
    <property type="protein sequence ID" value="RKP57198.1"/>
    <property type="molecule type" value="Genomic_DNA"/>
</dbReference>
<dbReference type="InterPro" id="IPR019618">
    <property type="entry name" value="Spore_germination_GerPA"/>
</dbReference>
<protein>
    <submittedName>
        <fullName evidence="2">Spore germination protein</fullName>
    </submittedName>
</protein>
<dbReference type="PANTHER" id="PTHR37808:SF3">
    <property type="entry name" value="SPORE GERMINATION PROTEIN GERPA-RELATED"/>
    <property type="match status" value="1"/>
</dbReference>
<proteinExistence type="predicted"/>
<sequence length="79" mass="7907">MPCIIGNVKILSIGSSGVVQFGDTIQISPSSISKTYAGAGSFLTGDLSTSNNAISATNTNDPDIQDASENNTGNSGVLA</sequence>
<reference evidence="2 3" key="1">
    <citation type="submission" date="2018-10" db="EMBL/GenBank/DDBJ databases">
        <title>Cohnella sp. M2MS4P-1, whole genome shotgun sequence.</title>
        <authorList>
            <person name="Tuo L."/>
        </authorList>
    </citation>
    <scope>NUCLEOTIDE SEQUENCE [LARGE SCALE GENOMIC DNA]</scope>
    <source>
        <strain evidence="2 3">M2MS4P-1</strain>
    </source>
</reference>